<gene>
    <name evidence="2" type="ORF">EVAR_35415_1</name>
</gene>
<organism evidence="2 3">
    <name type="scientific">Eumeta variegata</name>
    <name type="common">Bagworm moth</name>
    <name type="synonym">Eumeta japonica</name>
    <dbReference type="NCBI Taxonomy" id="151549"/>
    <lineage>
        <taxon>Eukaryota</taxon>
        <taxon>Metazoa</taxon>
        <taxon>Ecdysozoa</taxon>
        <taxon>Arthropoda</taxon>
        <taxon>Hexapoda</taxon>
        <taxon>Insecta</taxon>
        <taxon>Pterygota</taxon>
        <taxon>Neoptera</taxon>
        <taxon>Endopterygota</taxon>
        <taxon>Lepidoptera</taxon>
        <taxon>Glossata</taxon>
        <taxon>Ditrysia</taxon>
        <taxon>Tineoidea</taxon>
        <taxon>Psychidae</taxon>
        <taxon>Oiketicinae</taxon>
        <taxon>Eumeta</taxon>
    </lineage>
</organism>
<dbReference type="EMBL" id="BGZK01000762">
    <property type="protein sequence ID" value="GBP59466.1"/>
    <property type="molecule type" value="Genomic_DNA"/>
</dbReference>
<name>A0A4C1X6N9_EUMVA</name>
<dbReference type="Proteomes" id="UP000299102">
    <property type="component" value="Unassembled WGS sequence"/>
</dbReference>
<comment type="caution">
    <text evidence="2">The sequence shown here is derived from an EMBL/GenBank/DDBJ whole genome shotgun (WGS) entry which is preliminary data.</text>
</comment>
<evidence type="ECO:0000256" key="1">
    <source>
        <dbReference type="SAM" id="MobiDB-lite"/>
    </source>
</evidence>
<proteinExistence type="predicted"/>
<feature type="compositionally biased region" description="Basic and acidic residues" evidence="1">
    <location>
        <begin position="50"/>
        <end position="68"/>
    </location>
</feature>
<dbReference type="AlphaFoldDB" id="A0A4C1X6N9"/>
<sequence length="120" mass="13275">MKSSGTSHQRKRGHRAADPSLENYSEHLLSNSRTRLIKRTGRTCNGPPPKGDRHLIRRGRIPDEKTPGHEATLSPPSRTCTLEGVEDPRTNQIAAPVTVRLGIDVENYHCCPDGTASDRK</sequence>
<accession>A0A4C1X6N9</accession>
<reference evidence="2 3" key="1">
    <citation type="journal article" date="2019" name="Commun. Biol.">
        <title>The bagworm genome reveals a unique fibroin gene that provides high tensile strength.</title>
        <authorList>
            <person name="Kono N."/>
            <person name="Nakamura H."/>
            <person name="Ohtoshi R."/>
            <person name="Tomita M."/>
            <person name="Numata K."/>
            <person name="Arakawa K."/>
        </authorList>
    </citation>
    <scope>NUCLEOTIDE SEQUENCE [LARGE SCALE GENOMIC DNA]</scope>
</reference>
<evidence type="ECO:0000313" key="3">
    <source>
        <dbReference type="Proteomes" id="UP000299102"/>
    </source>
</evidence>
<evidence type="ECO:0000313" key="2">
    <source>
        <dbReference type="EMBL" id="GBP59466.1"/>
    </source>
</evidence>
<protein>
    <submittedName>
        <fullName evidence="2">Uncharacterized protein</fullName>
    </submittedName>
</protein>
<feature type="region of interest" description="Disordered" evidence="1">
    <location>
        <begin position="1"/>
        <end position="79"/>
    </location>
</feature>
<keyword evidence="3" id="KW-1185">Reference proteome</keyword>